<reference evidence="1" key="1">
    <citation type="submission" date="2018-02" db="EMBL/GenBank/DDBJ databases">
        <title>Rhizophora mucronata_Transcriptome.</title>
        <authorList>
            <person name="Meera S.P."/>
            <person name="Sreeshan A."/>
            <person name="Augustine A."/>
        </authorList>
    </citation>
    <scope>NUCLEOTIDE SEQUENCE</scope>
    <source>
        <tissue evidence="1">Leaf</tissue>
    </source>
</reference>
<protein>
    <submittedName>
        <fullName evidence="1">Uncharacterized protein</fullName>
    </submittedName>
</protein>
<evidence type="ECO:0000313" key="1">
    <source>
        <dbReference type="EMBL" id="MBX57819.1"/>
    </source>
</evidence>
<proteinExistence type="predicted"/>
<dbReference type="EMBL" id="GGEC01077335">
    <property type="protein sequence ID" value="MBX57819.1"/>
    <property type="molecule type" value="Transcribed_RNA"/>
</dbReference>
<accession>A0A2P2PT75</accession>
<sequence length="12" mass="1342">MGHPYIIEMGPP</sequence>
<name>A0A2P2PT75_RHIMU</name>
<organism evidence="1">
    <name type="scientific">Rhizophora mucronata</name>
    <name type="common">Asiatic mangrove</name>
    <dbReference type="NCBI Taxonomy" id="61149"/>
    <lineage>
        <taxon>Eukaryota</taxon>
        <taxon>Viridiplantae</taxon>
        <taxon>Streptophyta</taxon>
        <taxon>Embryophyta</taxon>
        <taxon>Tracheophyta</taxon>
        <taxon>Spermatophyta</taxon>
        <taxon>Magnoliopsida</taxon>
        <taxon>eudicotyledons</taxon>
        <taxon>Gunneridae</taxon>
        <taxon>Pentapetalae</taxon>
        <taxon>rosids</taxon>
        <taxon>fabids</taxon>
        <taxon>Malpighiales</taxon>
        <taxon>Rhizophoraceae</taxon>
        <taxon>Rhizophora</taxon>
    </lineage>
</organism>